<keyword evidence="2" id="KW-1185">Reference proteome</keyword>
<gene>
    <name evidence="1" type="ORF">EURHEDRAFT_416286</name>
</gene>
<proteinExistence type="predicted"/>
<reference evidence="2" key="1">
    <citation type="journal article" date="2014" name="Nat. Commun.">
        <title>Genomic adaptations of the halophilic Dead Sea filamentous fungus Eurotium rubrum.</title>
        <authorList>
            <person name="Kis-Papo T."/>
            <person name="Weig A.R."/>
            <person name="Riley R."/>
            <person name="Persoh D."/>
            <person name="Salamov A."/>
            <person name="Sun H."/>
            <person name="Lipzen A."/>
            <person name="Wasser S.P."/>
            <person name="Rambold G."/>
            <person name="Grigoriev I.V."/>
            <person name="Nevo E."/>
        </authorList>
    </citation>
    <scope>NUCLEOTIDE SEQUENCE [LARGE SCALE GENOMIC DNA]</scope>
    <source>
        <strain evidence="2">CBS 135680</strain>
    </source>
</reference>
<protein>
    <submittedName>
        <fullName evidence="1">Uncharacterized protein</fullName>
    </submittedName>
</protein>
<dbReference type="HOGENOM" id="CLU_1610401_0_0_1"/>
<dbReference type="RefSeq" id="XP_040635302.1">
    <property type="nucleotide sequence ID" value="XM_040782915.1"/>
</dbReference>
<evidence type="ECO:0000313" key="2">
    <source>
        <dbReference type="Proteomes" id="UP000019804"/>
    </source>
</evidence>
<accession>A0A017S3V5</accession>
<dbReference type="EMBL" id="KK088443">
    <property type="protein sequence ID" value="EYE91612.1"/>
    <property type="molecule type" value="Genomic_DNA"/>
</dbReference>
<name>A0A017S3V5_ASPRC</name>
<evidence type="ECO:0000313" key="1">
    <source>
        <dbReference type="EMBL" id="EYE91612.1"/>
    </source>
</evidence>
<organism evidence="1 2">
    <name type="scientific">Aspergillus ruber (strain CBS 135680)</name>
    <dbReference type="NCBI Taxonomy" id="1388766"/>
    <lineage>
        <taxon>Eukaryota</taxon>
        <taxon>Fungi</taxon>
        <taxon>Dikarya</taxon>
        <taxon>Ascomycota</taxon>
        <taxon>Pezizomycotina</taxon>
        <taxon>Eurotiomycetes</taxon>
        <taxon>Eurotiomycetidae</taxon>
        <taxon>Eurotiales</taxon>
        <taxon>Aspergillaceae</taxon>
        <taxon>Aspergillus</taxon>
        <taxon>Aspergillus subgen. Aspergillus</taxon>
    </lineage>
</organism>
<dbReference type="AlphaFoldDB" id="A0A017S3V5"/>
<dbReference type="GeneID" id="63698039"/>
<dbReference type="Proteomes" id="UP000019804">
    <property type="component" value="Unassembled WGS sequence"/>
</dbReference>
<sequence>MRFYGYERHHVGYSVWRCFAYSVPVVGIEVICATYSLHHTARRGVICDSARQRSFSRACFVQTIGDSNGHSNRGFLRTLRESFGRNTSRDWSDRTDMSQVSVGQQCIRKKMLDLLTMHVSNPAINIFGSKTGCSKYDKRSQCIRQGERWYMFSFSNPKISVELCI</sequence>